<feature type="region of interest" description="Disordered" evidence="1">
    <location>
        <begin position="25"/>
        <end position="44"/>
    </location>
</feature>
<sequence>MEYPGGALSSTQDGCQEGRLLRITTRPIGRNDSQRPVPNPKAQGCDPLIHWGKPQHETAELGGNKQMILANIVKCITRENKTMQLFYANIKTHIHLLLIPH</sequence>
<evidence type="ECO:0000313" key="3">
    <source>
        <dbReference type="Proteomes" id="UP001476798"/>
    </source>
</evidence>
<reference evidence="2 3" key="1">
    <citation type="submission" date="2021-06" db="EMBL/GenBank/DDBJ databases">
        <authorList>
            <person name="Palmer J.M."/>
        </authorList>
    </citation>
    <scope>NUCLEOTIDE SEQUENCE [LARGE SCALE GENOMIC DNA]</scope>
    <source>
        <strain evidence="2 3">GA_2019</strain>
        <tissue evidence="2">Muscle</tissue>
    </source>
</reference>
<evidence type="ECO:0000313" key="2">
    <source>
        <dbReference type="EMBL" id="MEQ2180026.1"/>
    </source>
</evidence>
<proteinExistence type="predicted"/>
<dbReference type="EMBL" id="JAHRIO010065251">
    <property type="protein sequence ID" value="MEQ2180026.1"/>
    <property type="molecule type" value="Genomic_DNA"/>
</dbReference>
<protein>
    <submittedName>
        <fullName evidence="2">Uncharacterized protein</fullName>
    </submittedName>
</protein>
<comment type="caution">
    <text evidence="2">The sequence shown here is derived from an EMBL/GenBank/DDBJ whole genome shotgun (WGS) entry which is preliminary data.</text>
</comment>
<organism evidence="2 3">
    <name type="scientific">Goodea atripinnis</name>
    <dbReference type="NCBI Taxonomy" id="208336"/>
    <lineage>
        <taxon>Eukaryota</taxon>
        <taxon>Metazoa</taxon>
        <taxon>Chordata</taxon>
        <taxon>Craniata</taxon>
        <taxon>Vertebrata</taxon>
        <taxon>Euteleostomi</taxon>
        <taxon>Actinopterygii</taxon>
        <taxon>Neopterygii</taxon>
        <taxon>Teleostei</taxon>
        <taxon>Neoteleostei</taxon>
        <taxon>Acanthomorphata</taxon>
        <taxon>Ovalentaria</taxon>
        <taxon>Atherinomorphae</taxon>
        <taxon>Cyprinodontiformes</taxon>
        <taxon>Goodeidae</taxon>
        <taxon>Goodea</taxon>
    </lineage>
</organism>
<name>A0ABV0P976_9TELE</name>
<gene>
    <name evidence="2" type="ORF">GOODEAATRI_031327</name>
</gene>
<keyword evidence="3" id="KW-1185">Reference proteome</keyword>
<accession>A0ABV0P976</accession>
<evidence type="ECO:0000256" key="1">
    <source>
        <dbReference type="SAM" id="MobiDB-lite"/>
    </source>
</evidence>
<dbReference type="Proteomes" id="UP001476798">
    <property type="component" value="Unassembled WGS sequence"/>
</dbReference>